<dbReference type="Proteomes" id="UP000063308">
    <property type="component" value="Chromosome"/>
</dbReference>
<comment type="similarity">
    <text evidence="12">Belongs to the LpxC family.</text>
</comment>
<dbReference type="SUPFAM" id="SSF54211">
    <property type="entry name" value="Ribosomal protein S5 domain 2-like"/>
    <property type="match status" value="2"/>
</dbReference>
<evidence type="ECO:0000256" key="9">
    <source>
        <dbReference type="ARBA" id="ARBA00022833"/>
    </source>
</evidence>
<dbReference type="GO" id="GO:0009245">
    <property type="term" value="P:lipid A biosynthetic process"/>
    <property type="evidence" value="ECO:0007669"/>
    <property type="project" value="UniProtKB-UniRule"/>
</dbReference>
<evidence type="ECO:0000256" key="1">
    <source>
        <dbReference type="ARBA" id="ARBA00001947"/>
    </source>
</evidence>
<keyword evidence="9 12" id="KW-0862">Zinc</keyword>
<feature type="binding site" evidence="12">
    <location>
        <position position="245"/>
    </location>
    <ligand>
        <name>Zn(2+)</name>
        <dbReference type="ChEBI" id="CHEBI:29105"/>
    </ligand>
</feature>
<dbReference type="InterPro" id="IPR020568">
    <property type="entry name" value="Ribosomal_Su5_D2-typ_SF"/>
</dbReference>
<dbReference type="GO" id="GO:0046872">
    <property type="term" value="F:metal ion binding"/>
    <property type="evidence" value="ECO:0007669"/>
    <property type="project" value="UniProtKB-KW"/>
</dbReference>
<evidence type="ECO:0000256" key="6">
    <source>
        <dbReference type="ARBA" id="ARBA00022556"/>
    </source>
</evidence>
<keyword evidence="7 12" id="KW-0479">Metal-binding</keyword>
<reference evidence="13 14" key="1">
    <citation type="submission" date="2014-11" db="EMBL/GenBank/DDBJ databases">
        <title>Symbiosis island explosion on the genome of extra-slow-growing strains of soybean bradyrhizobia with massive insertion sequences.</title>
        <authorList>
            <person name="Iida T."/>
            <person name="Minamisawa K."/>
        </authorList>
    </citation>
    <scope>NUCLEOTIDE SEQUENCE [LARGE SCALE GENOMIC DNA]</scope>
    <source>
        <strain evidence="13 14">NK6</strain>
    </source>
</reference>
<gene>
    <name evidence="12" type="primary">lpxC</name>
    <name evidence="13" type="ORF">NK6_1451</name>
</gene>
<dbReference type="UniPathway" id="UPA00359">
    <property type="reaction ID" value="UER00478"/>
</dbReference>
<comment type="catalytic activity">
    <reaction evidence="11 12">
        <text>a UDP-3-O-[(3R)-3-hydroxyacyl]-N-acetyl-alpha-D-glucosamine + H2O = a UDP-3-O-[(3R)-3-hydroxyacyl]-alpha-D-glucosamine + acetate</text>
        <dbReference type="Rhea" id="RHEA:67816"/>
        <dbReference type="ChEBI" id="CHEBI:15377"/>
        <dbReference type="ChEBI" id="CHEBI:30089"/>
        <dbReference type="ChEBI" id="CHEBI:137740"/>
        <dbReference type="ChEBI" id="CHEBI:173225"/>
        <dbReference type="EC" id="3.5.1.108"/>
    </reaction>
</comment>
<dbReference type="PANTHER" id="PTHR33694:SF1">
    <property type="entry name" value="UDP-3-O-ACYL-N-ACETYLGLUCOSAMINE DEACETYLASE 1, MITOCHONDRIAL-RELATED"/>
    <property type="match status" value="1"/>
</dbReference>
<dbReference type="AlphaFoldDB" id="A0A0E3VSW8"/>
<dbReference type="InterPro" id="IPR004463">
    <property type="entry name" value="UDP-acyl_GlcNac_deAcase"/>
</dbReference>
<evidence type="ECO:0000256" key="12">
    <source>
        <dbReference type="HAMAP-Rule" id="MF_00388"/>
    </source>
</evidence>
<name>A0A0E3VSW8_9BRAD</name>
<sequence>MGRFLMKFSRQTTLRAQATVVGVGVHSGLPVTLTLGPAPVDAGFVFVRTGLEGSDREVQATAEQVIATDLATVLGDRDGPLVSTAEHVLAALRGMGVDNAAIEIDGPEVPIMDGSAAAFIAAIEQAGIVTQPAQRRFIQVLKPISVKIGDSFGEIRPHANGFRAEVEIDFANPVIGRQSYAFDLNPERFRREVGRARTFGLMCDVARLWSAGYALGASFDNTVVFDDERLLNTEGLRYADECVRHKVLDVIGDLALAGLPLLGAYRSVRGGHKLNHAVLTALLADRTAWRVVEGEAVRRTTRPVAETGRGIVGGRIAAAYGPDVS</sequence>
<dbReference type="EMBL" id="AP014685">
    <property type="protein sequence ID" value="BAR54635.1"/>
    <property type="molecule type" value="Genomic_DNA"/>
</dbReference>
<protein>
    <recommendedName>
        <fullName evidence="4 12">UDP-3-O-acyl-N-acetylglucosamine deacetylase</fullName>
        <shortName evidence="12">UDP-3-O-acyl-GlcNAc deacetylase</shortName>
        <ecNumber evidence="4 12">3.5.1.108</ecNumber>
    </recommendedName>
    <alternativeName>
        <fullName evidence="12">UDP-3-O-[R-3-hydroxymyristoyl]-N-acetylglucosamine deacetylase</fullName>
    </alternativeName>
</protein>
<keyword evidence="5 12" id="KW-0444">Lipid biosynthesis</keyword>
<evidence type="ECO:0000256" key="5">
    <source>
        <dbReference type="ARBA" id="ARBA00022516"/>
    </source>
</evidence>
<evidence type="ECO:0000256" key="7">
    <source>
        <dbReference type="ARBA" id="ARBA00022723"/>
    </source>
</evidence>
<dbReference type="PANTHER" id="PTHR33694">
    <property type="entry name" value="UDP-3-O-ACYL-N-ACETYLGLUCOSAMINE DEACETYLASE 1, MITOCHONDRIAL-RELATED"/>
    <property type="match status" value="1"/>
</dbReference>
<dbReference type="EC" id="3.5.1.108" evidence="4 12"/>
<evidence type="ECO:0000256" key="11">
    <source>
        <dbReference type="ARBA" id="ARBA00024535"/>
    </source>
</evidence>
<dbReference type="Pfam" id="PF03331">
    <property type="entry name" value="LpxC"/>
    <property type="match status" value="1"/>
</dbReference>
<dbReference type="Gene3D" id="3.30.1700.10">
    <property type="entry name" value="lpxc deacetylase, domain 2"/>
    <property type="match status" value="1"/>
</dbReference>
<evidence type="ECO:0000313" key="14">
    <source>
        <dbReference type="Proteomes" id="UP000063308"/>
    </source>
</evidence>
<keyword evidence="10 12" id="KW-0443">Lipid metabolism</keyword>
<dbReference type="GO" id="GO:0016020">
    <property type="term" value="C:membrane"/>
    <property type="evidence" value="ECO:0007669"/>
    <property type="project" value="GOC"/>
</dbReference>
<evidence type="ECO:0000256" key="4">
    <source>
        <dbReference type="ARBA" id="ARBA00012745"/>
    </source>
</evidence>
<feature type="active site" description="Proton donor" evidence="12">
    <location>
        <position position="272"/>
    </location>
</feature>
<comment type="pathway">
    <text evidence="3 12">Glycolipid biosynthesis; lipid IV(A) biosynthesis; lipid IV(A) from (3R)-3-hydroxytetradecanoyl-[acyl-carrier-protein] and UDP-N-acetyl-alpha-D-glucosamine: step 2/6.</text>
</comment>
<accession>A0A0E3VSW8</accession>
<evidence type="ECO:0000256" key="2">
    <source>
        <dbReference type="ARBA" id="ARBA00002923"/>
    </source>
</evidence>
<feature type="binding site" evidence="12">
    <location>
        <position position="87"/>
    </location>
    <ligand>
        <name>Zn(2+)</name>
        <dbReference type="ChEBI" id="CHEBI:29105"/>
    </ligand>
</feature>
<dbReference type="NCBIfam" id="TIGR00325">
    <property type="entry name" value="lpxC"/>
    <property type="match status" value="1"/>
</dbReference>
<dbReference type="InterPro" id="IPR015870">
    <property type="entry name" value="UDP-acyl_N-AcGlcN_deAcase_N"/>
</dbReference>
<dbReference type="Gene3D" id="3.30.230.20">
    <property type="entry name" value="lpxc deacetylase, domain 1"/>
    <property type="match status" value="1"/>
</dbReference>
<dbReference type="HAMAP" id="MF_00388">
    <property type="entry name" value="LpxC"/>
    <property type="match status" value="1"/>
</dbReference>
<dbReference type="InterPro" id="IPR011334">
    <property type="entry name" value="UDP-acyl_GlcNac_deAcase_C"/>
</dbReference>
<comment type="function">
    <text evidence="2 12">Catalyzes the hydrolysis of UDP-3-O-myristoyl-N-acetylglucosamine to form UDP-3-O-myristoylglucosamine and acetate, the committed step in lipid A biosynthesis.</text>
</comment>
<proteinExistence type="inferred from homology"/>
<evidence type="ECO:0000313" key="13">
    <source>
        <dbReference type="EMBL" id="BAR54635.1"/>
    </source>
</evidence>
<evidence type="ECO:0000256" key="3">
    <source>
        <dbReference type="ARBA" id="ARBA00005002"/>
    </source>
</evidence>
<dbReference type="GO" id="GO:0103117">
    <property type="term" value="F:UDP-3-O-acyl-N-acetylglucosamine deacetylase activity"/>
    <property type="evidence" value="ECO:0007669"/>
    <property type="project" value="UniProtKB-UniRule"/>
</dbReference>
<feature type="binding site" evidence="12">
    <location>
        <position position="249"/>
    </location>
    <ligand>
        <name>Zn(2+)</name>
        <dbReference type="ChEBI" id="CHEBI:29105"/>
    </ligand>
</feature>
<evidence type="ECO:0000256" key="8">
    <source>
        <dbReference type="ARBA" id="ARBA00022801"/>
    </source>
</evidence>
<comment type="cofactor">
    <cofactor evidence="1 12">
        <name>Zn(2+)</name>
        <dbReference type="ChEBI" id="CHEBI:29105"/>
    </cofactor>
</comment>
<evidence type="ECO:0000256" key="10">
    <source>
        <dbReference type="ARBA" id="ARBA00023098"/>
    </source>
</evidence>
<keyword evidence="8 12" id="KW-0378">Hydrolase</keyword>
<keyword evidence="6 12" id="KW-0441">Lipid A biosynthesis</keyword>
<organism evidence="13 14">
    <name type="scientific">Bradyrhizobium diazoefficiens</name>
    <dbReference type="NCBI Taxonomy" id="1355477"/>
    <lineage>
        <taxon>Bacteria</taxon>
        <taxon>Pseudomonadati</taxon>
        <taxon>Pseudomonadota</taxon>
        <taxon>Alphaproteobacteria</taxon>
        <taxon>Hyphomicrobiales</taxon>
        <taxon>Nitrobacteraceae</taxon>
        <taxon>Bradyrhizobium</taxon>
    </lineage>
</organism>